<sequence>MGLMTSTDLALNTETVKPGKVEKGSGAERGRAARLGAEQPGPAQRGAGRRSRRVAVAATAVPDPAGAGPPIERGGLGRGAGGSRGGGL</sequence>
<name>A0AC59ZLY4_RANTA</name>
<dbReference type="EMBL" id="OX596114">
    <property type="protein sequence ID" value="CAN0464274.1"/>
    <property type="molecule type" value="Genomic_DNA"/>
</dbReference>
<gene>
    <name evidence="1" type="ORF">MRATA1EN22A_LOCUS20185</name>
</gene>
<reference evidence="1" key="2">
    <citation type="submission" date="2025-03" db="EMBL/GenBank/DDBJ databases">
        <authorList>
            <consortium name="ELIXIR-Norway"/>
            <consortium name="Elixir Norway"/>
        </authorList>
    </citation>
    <scope>NUCLEOTIDE SEQUENCE</scope>
</reference>
<evidence type="ECO:0000313" key="2">
    <source>
        <dbReference type="Proteomes" id="UP001162501"/>
    </source>
</evidence>
<proteinExistence type="predicted"/>
<reference evidence="1" key="1">
    <citation type="submission" date="2023-05" db="EMBL/GenBank/DDBJ databases">
        <authorList>
            <consortium name="ELIXIR-Norway"/>
        </authorList>
    </citation>
    <scope>NUCLEOTIDE SEQUENCE</scope>
</reference>
<accession>A0AC59ZLY4</accession>
<dbReference type="Proteomes" id="UP001162501">
    <property type="component" value="Chromosome 30"/>
</dbReference>
<organism evidence="1 2">
    <name type="scientific">Rangifer tarandus platyrhynchus</name>
    <name type="common">Svalbard reindeer</name>
    <dbReference type="NCBI Taxonomy" id="3082113"/>
    <lineage>
        <taxon>Eukaryota</taxon>
        <taxon>Metazoa</taxon>
        <taxon>Chordata</taxon>
        <taxon>Craniata</taxon>
        <taxon>Vertebrata</taxon>
        <taxon>Euteleostomi</taxon>
        <taxon>Mammalia</taxon>
        <taxon>Eutheria</taxon>
        <taxon>Laurasiatheria</taxon>
        <taxon>Artiodactyla</taxon>
        <taxon>Ruminantia</taxon>
        <taxon>Pecora</taxon>
        <taxon>Cervidae</taxon>
        <taxon>Odocoileinae</taxon>
        <taxon>Rangifer</taxon>
    </lineage>
</organism>
<protein>
    <submittedName>
        <fullName evidence="1">Uncharacterized protein</fullName>
    </submittedName>
</protein>
<evidence type="ECO:0000313" key="1">
    <source>
        <dbReference type="EMBL" id="CAN0464274.1"/>
    </source>
</evidence>